<protein>
    <submittedName>
        <fullName evidence="2">Uncharacterized protein</fullName>
    </submittedName>
</protein>
<reference evidence="2" key="1">
    <citation type="journal article" date="2019" name="MBio">
        <title>Virus Genomes from Deep Sea Sediments Expand the Ocean Megavirome and Support Independent Origins of Viral Gigantism.</title>
        <authorList>
            <person name="Backstrom D."/>
            <person name="Yutin N."/>
            <person name="Jorgensen S.L."/>
            <person name="Dharamshi J."/>
            <person name="Homa F."/>
            <person name="Zaremba-Niedwiedzka K."/>
            <person name="Spang A."/>
            <person name="Wolf Y.I."/>
            <person name="Koonin E.V."/>
            <person name="Ettema T.J."/>
        </authorList>
    </citation>
    <scope>NUCLEOTIDE SEQUENCE</scope>
</reference>
<organism evidence="2">
    <name type="scientific">Pithovirus LCPAC201</name>
    <dbReference type="NCBI Taxonomy" id="2506591"/>
    <lineage>
        <taxon>Viruses</taxon>
        <taxon>Pithoviruses</taxon>
    </lineage>
</organism>
<feature type="compositionally biased region" description="Low complexity" evidence="1">
    <location>
        <begin position="229"/>
        <end position="238"/>
    </location>
</feature>
<feature type="region of interest" description="Disordered" evidence="1">
    <location>
        <begin position="222"/>
        <end position="259"/>
    </location>
</feature>
<evidence type="ECO:0000256" key="1">
    <source>
        <dbReference type="SAM" id="MobiDB-lite"/>
    </source>
</evidence>
<evidence type="ECO:0000313" key="2">
    <source>
        <dbReference type="EMBL" id="QBK90912.1"/>
    </source>
</evidence>
<dbReference type="EMBL" id="MK500502">
    <property type="protein sequence ID" value="QBK90912.1"/>
    <property type="molecule type" value="Genomic_DNA"/>
</dbReference>
<gene>
    <name evidence="2" type="ORF">LCPAC201_02130</name>
</gene>
<accession>A0A481Z690</accession>
<name>A0A481Z690_9VIRU</name>
<proteinExistence type="predicted"/>
<sequence length="377" mass="41957">MEVYFCRKLVGSIDSSQVPTLGDLIIKTIDLVKNKYPKLNFTSGTKIIDFPPPHSNCSFLFLGRRERYITSFSLVQIDLKKNISLDSAIYRTIDGETIPDISYKSAEKIYFFHRLPDWHRSTYFDQTQTAILKSHHQFLKTRDRTFRTENQTLRQNLAKEIRIFIVPTAEDNDPILTNISGNSEPDSTISSKWRALETEGFRGATDNSHVKPIPPKVVVSNSPPLNNQLSAPSALPGFSSGGGSSSKNFESTPSRSGGAIPGFIPQIPTVKIPKENIIQANQKVTQRSIIDTLNDPLGIMDPISEPEDQTQKGPSLNNKLDHVVKEIRKVQEAEDYQMAQALHLQINNSPPPVSDVGSLAIQRLIEKGIAVNALTGH</sequence>